<dbReference type="GeneID" id="65107756"/>
<evidence type="ECO:0000313" key="2">
    <source>
        <dbReference type="Proteomes" id="UP000225351"/>
    </source>
</evidence>
<dbReference type="RefSeq" id="YP_010090284.1">
    <property type="nucleotide sequence ID" value="NC_055719.1"/>
</dbReference>
<keyword evidence="2" id="KW-1185">Reference proteome</keyword>
<reference evidence="1 2" key="1">
    <citation type="submission" date="2017-04" db="EMBL/GenBank/DDBJ databases">
        <title>Isolation and Genetic Analysis of a Novel Cyanophage S-H35 from the Bohai Sea.</title>
        <authorList>
            <person name="Xu X."/>
        </authorList>
    </citation>
    <scope>NUCLEOTIDE SEQUENCE [LARGE SCALE GENOMIC DNA]</scope>
</reference>
<organism evidence="1 2">
    <name type="scientific">Synechococcus phage S-H35</name>
    <dbReference type="NCBI Taxonomy" id="1983572"/>
    <lineage>
        <taxon>Viruses</taxon>
        <taxon>Duplodnaviria</taxon>
        <taxon>Heunggongvirae</taxon>
        <taxon>Uroviricota</taxon>
        <taxon>Caudoviricetes</taxon>
        <taxon>Pantevenvirales</taxon>
        <taxon>Kyanoviridae</taxon>
        <taxon>Shandvirus</taxon>
        <taxon>Shandvirus sh35</taxon>
    </lineage>
</organism>
<name>A0A1Z1LW57_9CAUD</name>
<dbReference type="EMBL" id="KY945241">
    <property type="protein sequence ID" value="ARW56898.1"/>
    <property type="molecule type" value="Genomic_RNA"/>
</dbReference>
<evidence type="ECO:0000313" key="1">
    <source>
        <dbReference type="EMBL" id="ARW56898.1"/>
    </source>
</evidence>
<protein>
    <submittedName>
        <fullName evidence="1">Uncharacterized protein</fullName>
    </submittedName>
</protein>
<accession>A0A1Z1LW57</accession>
<dbReference type="Proteomes" id="UP000225351">
    <property type="component" value="Segment"/>
</dbReference>
<proteinExistence type="predicted"/>
<sequence>MYSDPCTIALQTDNKLMTIHNPYVATLVEMGYDEADCRVVASAGVKKTFPLNIHGRIFDTQEEYDEALHDFLNGL</sequence>
<dbReference type="KEGG" id="vg:65107756"/>